<dbReference type="InterPro" id="IPR000760">
    <property type="entry name" value="Inositol_monophosphatase-like"/>
</dbReference>
<dbReference type="PROSITE" id="PS00630">
    <property type="entry name" value="IMP_2"/>
    <property type="match status" value="1"/>
</dbReference>
<dbReference type="RefSeq" id="WP_131498049.1">
    <property type="nucleotide sequence ID" value="NZ_SJKC01000003.1"/>
</dbReference>
<evidence type="ECO:0000256" key="1">
    <source>
        <dbReference type="ARBA" id="ARBA00001033"/>
    </source>
</evidence>
<dbReference type="GO" id="GO:0046872">
    <property type="term" value="F:metal ion binding"/>
    <property type="evidence" value="ECO:0007669"/>
    <property type="project" value="UniProtKB-KW"/>
</dbReference>
<feature type="binding site" evidence="6">
    <location>
        <position position="72"/>
    </location>
    <ligand>
        <name>Mg(2+)</name>
        <dbReference type="ChEBI" id="CHEBI:18420"/>
        <label>1</label>
        <note>catalytic</note>
    </ligand>
</feature>
<proteinExistence type="predicted"/>
<comment type="caution">
    <text evidence="7">The sequence shown here is derived from an EMBL/GenBank/DDBJ whole genome shotgun (WGS) entry which is preliminary data.</text>
</comment>
<dbReference type="InterPro" id="IPR020550">
    <property type="entry name" value="Inositol_monophosphatase_CS"/>
</dbReference>
<keyword evidence="3 6" id="KW-0479">Metal-binding</keyword>
<dbReference type="Proteomes" id="UP000294225">
    <property type="component" value="Unassembled WGS sequence"/>
</dbReference>
<name>A0A4V2M4J7_9ACTN</name>
<dbReference type="GO" id="GO:0046854">
    <property type="term" value="P:phosphatidylinositol phosphate biosynthetic process"/>
    <property type="evidence" value="ECO:0007669"/>
    <property type="project" value="InterPro"/>
</dbReference>
<gene>
    <name evidence="7" type="ORF">E0H92_26490</name>
</gene>
<organism evidence="7 8">
    <name type="scientific">Kribbella speibonae</name>
    <dbReference type="NCBI Taxonomy" id="1572660"/>
    <lineage>
        <taxon>Bacteria</taxon>
        <taxon>Bacillati</taxon>
        <taxon>Actinomycetota</taxon>
        <taxon>Actinomycetes</taxon>
        <taxon>Propionibacteriales</taxon>
        <taxon>Kribbellaceae</taxon>
        <taxon>Kribbella</taxon>
    </lineage>
</organism>
<dbReference type="GO" id="GO:0007165">
    <property type="term" value="P:signal transduction"/>
    <property type="evidence" value="ECO:0007669"/>
    <property type="project" value="TreeGrafter"/>
</dbReference>
<feature type="binding site" evidence="6">
    <location>
        <position position="220"/>
    </location>
    <ligand>
        <name>Mg(2+)</name>
        <dbReference type="ChEBI" id="CHEBI:18420"/>
        <label>2</label>
    </ligand>
</feature>
<dbReference type="Gene3D" id="3.30.540.10">
    <property type="entry name" value="Fructose-1,6-Bisphosphatase, subunit A, domain 1"/>
    <property type="match status" value="1"/>
</dbReference>
<dbReference type="PROSITE" id="PS00629">
    <property type="entry name" value="IMP_1"/>
    <property type="match status" value="1"/>
</dbReference>
<dbReference type="PRINTS" id="PR00377">
    <property type="entry name" value="IMPHPHTASES"/>
</dbReference>
<evidence type="ECO:0000256" key="4">
    <source>
        <dbReference type="ARBA" id="ARBA00022801"/>
    </source>
</evidence>
<dbReference type="SUPFAM" id="SSF56655">
    <property type="entry name" value="Carbohydrate phosphatase"/>
    <property type="match status" value="1"/>
</dbReference>
<comment type="catalytic activity">
    <reaction evidence="1">
        <text>a myo-inositol phosphate + H2O = myo-inositol + phosphate</text>
        <dbReference type="Rhea" id="RHEA:24056"/>
        <dbReference type="ChEBI" id="CHEBI:15377"/>
        <dbReference type="ChEBI" id="CHEBI:17268"/>
        <dbReference type="ChEBI" id="CHEBI:43474"/>
        <dbReference type="ChEBI" id="CHEBI:84139"/>
        <dbReference type="EC" id="3.1.3.25"/>
    </reaction>
</comment>
<dbReference type="EMBL" id="SJKC01000003">
    <property type="protein sequence ID" value="TCC36212.1"/>
    <property type="molecule type" value="Genomic_DNA"/>
</dbReference>
<keyword evidence="4" id="KW-0378">Hydrolase</keyword>
<evidence type="ECO:0000256" key="2">
    <source>
        <dbReference type="ARBA" id="ARBA00013106"/>
    </source>
</evidence>
<dbReference type="Gene3D" id="3.40.190.80">
    <property type="match status" value="1"/>
</dbReference>
<dbReference type="AlphaFoldDB" id="A0A4V2M4J7"/>
<sequence length="270" mass="29077">MTTFDTQHLLDIARSSAQRAGELAAGMRADGISVASTKSNRLDIVTQADTAVESQIRKHLAAARPDDGFLGEEGDPADGTSGITWIVDPIDGTVNYLYGSPYYAVSIAATIREPDGRRRTLAGCVFAPELNAEYCATEDQPALLNGRELRVDDQVTLDDALVATGFPYDHSRRDRVLATMAGLAPKVRDFRLNGAASLEICGVADGRLNAFFIWDLPIWDYAAAALIATRAGARVHGGKDSPRTPLLLAAHPLLADAITPHLQHRSKETR</sequence>
<comment type="cofactor">
    <cofactor evidence="6">
        <name>Mg(2+)</name>
        <dbReference type="ChEBI" id="CHEBI:18420"/>
    </cofactor>
</comment>
<dbReference type="PANTHER" id="PTHR20854:SF4">
    <property type="entry name" value="INOSITOL-1-MONOPHOSPHATASE-RELATED"/>
    <property type="match status" value="1"/>
</dbReference>
<accession>A0A4V2M4J7</accession>
<reference evidence="7 8" key="1">
    <citation type="submission" date="2019-02" db="EMBL/GenBank/DDBJ databases">
        <title>Kribbella capetownensis sp. nov. and Kribbella speibonae sp. nov., isolated from soil.</title>
        <authorList>
            <person name="Curtis S.M."/>
            <person name="Norton I."/>
            <person name="Everest G.J."/>
            <person name="Meyers P.R."/>
        </authorList>
    </citation>
    <scope>NUCLEOTIDE SEQUENCE [LARGE SCALE GENOMIC DNA]</scope>
    <source>
        <strain evidence="7 8">YM55</strain>
    </source>
</reference>
<evidence type="ECO:0000313" key="8">
    <source>
        <dbReference type="Proteomes" id="UP000294225"/>
    </source>
</evidence>
<dbReference type="InterPro" id="IPR020583">
    <property type="entry name" value="Inositol_monoP_metal-BS"/>
</dbReference>
<feature type="binding site" evidence="6">
    <location>
        <position position="90"/>
    </location>
    <ligand>
        <name>Mg(2+)</name>
        <dbReference type="ChEBI" id="CHEBI:18420"/>
        <label>2</label>
    </ligand>
</feature>
<keyword evidence="5 6" id="KW-0460">Magnesium</keyword>
<evidence type="ECO:0000256" key="3">
    <source>
        <dbReference type="ARBA" id="ARBA00022723"/>
    </source>
</evidence>
<feature type="binding site" evidence="6">
    <location>
        <position position="91"/>
    </location>
    <ligand>
        <name>Mg(2+)</name>
        <dbReference type="ChEBI" id="CHEBI:18420"/>
        <label>1</label>
        <note>catalytic</note>
    </ligand>
</feature>
<dbReference type="PANTHER" id="PTHR20854">
    <property type="entry name" value="INOSITOL MONOPHOSPHATASE"/>
    <property type="match status" value="1"/>
</dbReference>
<dbReference type="GO" id="GO:0008934">
    <property type="term" value="F:inositol monophosphate 1-phosphatase activity"/>
    <property type="evidence" value="ECO:0007669"/>
    <property type="project" value="TreeGrafter"/>
</dbReference>
<evidence type="ECO:0000256" key="5">
    <source>
        <dbReference type="ARBA" id="ARBA00022842"/>
    </source>
</evidence>
<dbReference type="EC" id="3.1.3.25" evidence="2"/>
<evidence type="ECO:0000256" key="6">
    <source>
        <dbReference type="PIRSR" id="PIRSR600760-2"/>
    </source>
</evidence>
<evidence type="ECO:0000313" key="7">
    <source>
        <dbReference type="EMBL" id="TCC36212.1"/>
    </source>
</evidence>
<protein>
    <recommendedName>
        <fullName evidence="2">inositol-phosphate phosphatase</fullName>
        <ecNumber evidence="2">3.1.3.25</ecNumber>
    </recommendedName>
</protein>
<dbReference type="Pfam" id="PF00459">
    <property type="entry name" value="Inositol_P"/>
    <property type="match status" value="1"/>
</dbReference>
<feature type="binding site" evidence="6">
    <location>
        <position position="88"/>
    </location>
    <ligand>
        <name>Mg(2+)</name>
        <dbReference type="ChEBI" id="CHEBI:18420"/>
        <label>1</label>
        <note>catalytic</note>
    </ligand>
</feature>
<dbReference type="GO" id="GO:0006020">
    <property type="term" value="P:inositol metabolic process"/>
    <property type="evidence" value="ECO:0007669"/>
    <property type="project" value="TreeGrafter"/>
</dbReference>